<organism evidence="2 3">
    <name type="scientific">Zalophus californianus</name>
    <name type="common">California sealion</name>
    <dbReference type="NCBI Taxonomy" id="9704"/>
    <lineage>
        <taxon>Eukaryota</taxon>
        <taxon>Metazoa</taxon>
        <taxon>Chordata</taxon>
        <taxon>Craniata</taxon>
        <taxon>Vertebrata</taxon>
        <taxon>Euteleostomi</taxon>
        <taxon>Mammalia</taxon>
        <taxon>Eutheria</taxon>
        <taxon>Laurasiatheria</taxon>
        <taxon>Carnivora</taxon>
        <taxon>Caniformia</taxon>
        <taxon>Pinnipedia</taxon>
        <taxon>Otariidae</taxon>
        <taxon>Zalophus</taxon>
    </lineage>
</organism>
<evidence type="ECO:0000313" key="3">
    <source>
        <dbReference type="RefSeq" id="XP_035579739.1"/>
    </source>
</evidence>
<reference evidence="3 4" key="1">
    <citation type="submission" date="2025-04" db="UniProtKB">
        <authorList>
            <consortium name="RefSeq"/>
        </authorList>
    </citation>
    <scope>IDENTIFICATION</scope>
    <source>
        <tissue evidence="3 4">Blood</tissue>
    </source>
</reference>
<dbReference type="RefSeq" id="XP_035579740.1">
    <property type="nucleotide sequence ID" value="XM_035723847.1"/>
</dbReference>
<proteinExistence type="predicted"/>
<feature type="region of interest" description="Disordered" evidence="1">
    <location>
        <begin position="107"/>
        <end position="130"/>
    </location>
</feature>
<sequence>MLWEDGRSSGFSWGPLHCVLGQGFKPGGSTNKIRDGTVQKPSRRSALHPHTWARKFWRRHTKVHPTDQVTEDPDSIVVEKLGQEKLTSPVGSETSTSDLVEETLETPGVSVAEDSSLATLSGTSGGSENDATDKSLVWAWLWRSIPDEEDLWITKVMSGTSDSEWVVESLEYSTNDEDAPGEAVTIRVTVHEEEYFGDCEDSGQVGHDLSSQKSHEDPV</sequence>
<dbReference type="KEGG" id="zca:113913058"/>
<dbReference type="RefSeq" id="XP_035579739.1">
    <property type="nucleotide sequence ID" value="XM_035723846.1"/>
</dbReference>
<dbReference type="AlphaFoldDB" id="A0A6P9F1P9"/>
<dbReference type="Proteomes" id="UP000515165">
    <property type="component" value="Chromosome 14"/>
</dbReference>
<dbReference type="GeneID" id="113913058"/>
<evidence type="ECO:0000313" key="2">
    <source>
        <dbReference type="Proteomes" id="UP000515165"/>
    </source>
</evidence>
<keyword evidence="2" id="KW-1185">Reference proteome</keyword>
<feature type="region of interest" description="Disordered" evidence="1">
    <location>
        <begin position="197"/>
        <end position="219"/>
    </location>
</feature>
<name>A0A6P9F1P9_ZALCA</name>
<evidence type="ECO:0000256" key="1">
    <source>
        <dbReference type="SAM" id="MobiDB-lite"/>
    </source>
</evidence>
<gene>
    <name evidence="3 4" type="primary">LOC113913058</name>
</gene>
<evidence type="ECO:0000313" key="4">
    <source>
        <dbReference type="RefSeq" id="XP_035579740.1"/>
    </source>
</evidence>
<accession>A0A6P9F1P9</accession>
<protein>
    <submittedName>
        <fullName evidence="3 4">Uncharacterized protein LOC113913058 isoform X1</fullName>
    </submittedName>
</protein>